<reference evidence="2 3" key="1">
    <citation type="journal article" date="2022" name="bioRxiv">
        <title>Genomics of Preaxostyla Flagellates Illuminates Evolutionary Transitions and the Path Towards Mitochondrial Loss.</title>
        <authorList>
            <person name="Novak L.V.F."/>
            <person name="Treitli S.C."/>
            <person name="Pyrih J."/>
            <person name="Halakuc P."/>
            <person name="Pipaliya S.V."/>
            <person name="Vacek V."/>
            <person name="Brzon O."/>
            <person name="Soukal P."/>
            <person name="Eme L."/>
            <person name="Dacks J.B."/>
            <person name="Karnkowska A."/>
            <person name="Elias M."/>
            <person name="Hampl V."/>
        </authorList>
    </citation>
    <scope>NUCLEOTIDE SEQUENCE [LARGE SCALE GENOMIC DNA]</scope>
    <source>
        <strain evidence="2">NAU3</strain>
        <tissue evidence="2">Gut</tissue>
    </source>
</reference>
<keyword evidence="1" id="KW-0812">Transmembrane</keyword>
<feature type="transmembrane region" description="Helical" evidence="1">
    <location>
        <begin position="255"/>
        <end position="278"/>
    </location>
</feature>
<evidence type="ECO:0000313" key="2">
    <source>
        <dbReference type="EMBL" id="KAK2953997.1"/>
    </source>
</evidence>
<dbReference type="Proteomes" id="UP001281761">
    <property type="component" value="Unassembled WGS sequence"/>
</dbReference>
<keyword evidence="3" id="KW-1185">Reference proteome</keyword>
<keyword evidence="1" id="KW-0472">Membrane</keyword>
<name>A0ABQ9XSH1_9EUKA</name>
<comment type="caution">
    <text evidence="2">The sequence shown here is derived from an EMBL/GenBank/DDBJ whole genome shotgun (WGS) entry which is preliminary data.</text>
</comment>
<dbReference type="EMBL" id="JARBJD010000084">
    <property type="protein sequence ID" value="KAK2953997.1"/>
    <property type="molecule type" value="Genomic_DNA"/>
</dbReference>
<evidence type="ECO:0000313" key="3">
    <source>
        <dbReference type="Proteomes" id="UP001281761"/>
    </source>
</evidence>
<keyword evidence="1" id="KW-1133">Transmembrane helix</keyword>
<organism evidence="2 3">
    <name type="scientific">Blattamonas nauphoetae</name>
    <dbReference type="NCBI Taxonomy" id="2049346"/>
    <lineage>
        <taxon>Eukaryota</taxon>
        <taxon>Metamonada</taxon>
        <taxon>Preaxostyla</taxon>
        <taxon>Oxymonadida</taxon>
        <taxon>Blattamonas</taxon>
    </lineage>
</organism>
<sequence length="290" mass="32070">MTTFDRTINTSPGSLCPDCSPFLNWDEKETGSEVEKTVVLRSLIATLKLQPSFDVTLETKAVKLLESVIPYDRESADASLESFGLTTDDSLASFTQSIGVLLSSPNRAITITAMKMLEILFWSCSPKIRLALVNADLIPLLINNLNPQSLSITETADIHINLMVIISRSLRLSTPEDLRQLGIEDDFNQQADHETVFQQVLAPSEQYICHLCVNRNSIIDGEQSTYFLELLARLLEICPYYKATMEFILTMPSRSMVATVCFSFAASLVLLVCGGQGIDGWMVTIGGWTG</sequence>
<proteinExistence type="predicted"/>
<evidence type="ECO:0000256" key="1">
    <source>
        <dbReference type="SAM" id="Phobius"/>
    </source>
</evidence>
<gene>
    <name evidence="2" type="ORF">BLNAU_11099</name>
</gene>
<protein>
    <submittedName>
        <fullName evidence="2">Uncharacterized protein</fullName>
    </submittedName>
</protein>
<accession>A0ABQ9XSH1</accession>